<evidence type="ECO:0000313" key="3">
    <source>
        <dbReference type="EMBL" id="SVC47786.1"/>
    </source>
</evidence>
<dbReference type="InterPro" id="IPR000620">
    <property type="entry name" value="EamA_dom"/>
</dbReference>
<name>A0A382MGC3_9ZZZZ</name>
<dbReference type="AlphaFoldDB" id="A0A382MGC3"/>
<feature type="transmembrane region" description="Helical" evidence="1">
    <location>
        <begin position="96"/>
        <end position="115"/>
    </location>
</feature>
<feature type="transmembrane region" description="Helical" evidence="1">
    <location>
        <begin position="121"/>
        <end position="138"/>
    </location>
</feature>
<dbReference type="InterPro" id="IPR037185">
    <property type="entry name" value="EmrE-like"/>
</dbReference>
<sequence>MTTGILLAFGAAGCLGVSAILVRLGVQSINPLTGLWISLVSGLALVFGLAFAFNAEHFGQLSLIPILWFALNGLFNFAIGRMLNYLSIHLAGVTRATPIFSTAPLFATILAVMYLGESATIWLLIGTGTIVAGVALITSDGIRR</sequence>
<evidence type="ECO:0000259" key="2">
    <source>
        <dbReference type="Pfam" id="PF00892"/>
    </source>
</evidence>
<protein>
    <recommendedName>
        <fullName evidence="2">EamA domain-containing protein</fullName>
    </recommendedName>
</protein>
<feature type="transmembrane region" description="Helical" evidence="1">
    <location>
        <begin position="65"/>
        <end position="84"/>
    </location>
</feature>
<feature type="transmembrane region" description="Helical" evidence="1">
    <location>
        <begin position="6"/>
        <end position="26"/>
    </location>
</feature>
<keyword evidence="1" id="KW-0472">Membrane</keyword>
<keyword evidence="1" id="KW-0812">Transmembrane</keyword>
<gene>
    <name evidence="3" type="ORF">METZ01_LOCUS300640</name>
</gene>
<keyword evidence="1" id="KW-1133">Transmembrane helix</keyword>
<proteinExistence type="predicted"/>
<reference evidence="3" key="1">
    <citation type="submission" date="2018-05" db="EMBL/GenBank/DDBJ databases">
        <authorList>
            <person name="Lanie J.A."/>
            <person name="Ng W.-L."/>
            <person name="Kazmierczak K.M."/>
            <person name="Andrzejewski T.M."/>
            <person name="Davidsen T.M."/>
            <person name="Wayne K.J."/>
            <person name="Tettelin H."/>
            <person name="Glass J.I."/>
            <person name="Rusch D."/>
            <person name="Podicherti R."/>
            <person name="Tsui H.-C.T."/>
            <person name="Winkler M.E."/>
        </authorList>
    </citation>
    <scope>NUCLEOTIDE SEQUENCE</scope>
</reference>
<dbReference type="SUPFAM" id="SSF103481">
    <property type="entry name" value="Multidrug resistance efflux transporter EmrE"/>
    <property type="match status" value="1"/>
</dbReference>
<dbReference type="Pfam" id="PF00892">
    <property type="entry name" value="EamA"/>
    <property type="match status" value="1"/>
</dbReference>
<feature type="domain" description="EamA" evidence="2">
    <location>
        <begin position="3"/>
        <end position="138"/>
    </location>
</feature>
<feature type="transmembrane region" description="Helical" evidence="1">
    <location>
        <begin position="33"/>
        <end position="53"/>
    </location>
</feature>
<dbReference type="EMBL" id="UINC01093393">
    <property type="protein sequence ID" value="SVC47786.1"/>
    <property type="molecule type" value="Genomic_DNA"/>
</dbReference>
<evidence type="ECO:0000256" key="1">
    <source>
        <dbReference type="SAM" id="Phobius"/>
    </source>
</evidence>
<dbReference type="GO" id="GO:0016020">
    <property type="term" value="C:membrane"/>
    <property type="evidence" value="ECO:0007669"/>
    <property type="project" value="InterPro"/>
</dbReference>
<organism evidence="3">
    <name type="scientific">marine metagenome</name>
    <dbReference type="NCBI Taxonomy" id="408172"/>
    <lineage>
        <taxon>unclassified sequences</taxon>
        <taxon>metagenomes</taxon>
        <taxon>ecological metagenomes</taxon>
    </lineage>
</organism>
<accession>A0A382MGC3</accession>